<dbReference type="AlphaFoldDB" id="A0A433XAW0"/>
<comment type="caution">
    <text evidence="1">The sequence shown here is derived from an EMBL/GenBank/DDBJ whole genome shotgun (WGS) entry which is preliminary data.</text>
</comment>
<gene>
    <name evidence="1" type="ORF">EMQ25_10155</name>
</gene>
<dbReference type="OrthoDB" id="7961342at2"/>
<keyword evidence="2" id="KW-1185">Reference proteome</keyword>
<proteinExistence type="predicted"/>
<evidence type="ECO:0000313" key="1">
    <source>
        <dbReference type="EMBL" id="RUT31216.1"/>
    </source>
</evidence>
<sequence length="77" mass="8220">METRALDRATAARRPGLGWCSNVVPISAARAANGREKIAPMGAPETILEVEFVGLTPEEQLKAIQGFPGGQRFSLRG</sequence>
<dbReference type="EMBL" id="RZNJ01000003">
    <property type="protein sequence ID" value="RUT31216.1"/>
    <property type="molecule type" value="Genomic_DNA"/>
</dbReference>
<name>A0A433XAW0_9HYPH</name>
<accession>A0A433XAW0</accession>
<reference evidence="1 2" key="1">
    <citation type="journal article" date="2016" name="Int. J. Syst. Evol. Microbiol.">
        <title>Arsenicitalea aurantiaca gen. nov., sp. nov., a new member of the family Hyphomicrobiaceae, isolated from high-arsenic sediment.</title>
        <authorList>
            <person name="Mu Y."/>
            <person name="Zhou L."/>
            <person name="Zeng X.C."/>
            <person name="Liu L."/>
            <person name="Pan Y."/>
            <person name="Chen X."/>
            <person name="Wang J."/>
            <person name="Li S."/>
            <person name="Li W.J."/>
            <person name="Wang Y."/>
        </authorList>
    </citation>
    <scope>NUCLEOTIDE SEQUENCE [LARGE SCALE GENOMIC DNA]</scope>
    <source>
        <strain evidence="1 2">42-50</strain>
    </source>
</reference>
<protein>
    <submittedName>
        <fullName evidence="1">Uncharacterized protein</fullName>
    </submittedName>
</protein>
<dbReference type="RefSeq" id="WP_127188462.1">
    <property type="nucleotide sequence ID" value="NZ_RZNJ01000003.1"/>
</dbReference>
<organism evidence="1 2">
    <name type="scientific">Arsenicitalea aurantiaca</name>
    <dbReference type="NCBI Taxonomy" id="1783274"/>
    <lineage>
        <taxon>Bacteria</taxon>
        <taxon>Pseudomonadati</taxon>
        <taxon>Pseudomonadota</taxon>
        <taxon>Alphaproteobacteria</taxon>
        <taxon>Hyphomicrobiales</taxon>
        <taxon>Devosiaceae</taxon>
        <taxon>Arsenicitalea</taxon>
    </lineage>
</organism>
<dbReference type="Proteomes" id="UP000281547">
    <property type="component" value="Unassembled WGS sequence"/>
</dbReference>
<evidence type="ECO:0000313" key="2">
    <source>
        <dbReference type="Proteomes" id="UP000281547"/>
    </source>
</evidence>